<dbReference type="SUPFAM" id="SSF69360">
    <property type="entry name" value="Cell wall binding repeat"/>
    <property type="match status" value="1"/>
</dbReference>
<dbReference type="OrthoDB" id="1909270at2"/>
<gene>
    <name evidence="4" type="ORF">SAMN05421842_10148</name>
</gene>
<dbReference type="EMBL" id="FOMG01000001">
    <property type="protein sequence ID" value="SFC14584.1"/>
    <property type="molecule type" value="Genomic_DNA"/>
</dbReference>
<proteinExistence type="predicted"/>
<dbReference type="Gene3D" id="2.10.270.20">
    <property type="match status" value="1"/>
</dbReference>
<evidence type="ECO:0000313" key="5">
    <source>
        <dbReference type="Proteomes" id="UP000199263"/>
    </source>
</evidence>
<dbReference type="RefSeq" id="WP_090087408.1">
    <property type="nucleotide sequence ID" value="NZ_FOMG01000001.1"/>
</dbReference>
<dbReference type="Pfam" id="PF19127">
    <property type="entry name" value="Choline_bind_3"/>
    <property type="match status" value="1"/>
</dbReference>
<evidence type="ECO:0000256" key="3">
    <source>
        <dbReference type="SAM" id="SignalP"/>
    </source>
</evidence>
<keyword evidence="3" id="KW-0732">Signal</keyword>
<feature type="signal peptide" evidence="3">
    <location>
        <begin position="1"/>
        <end position="21"/>
    </location>
</feature>
<sequence length="172" mass="19523">MKKLRLTKVIASSLIVASVLALNPIGVNAEWRSDSKGWWYEEGSSWAVGWKQIGDNWYYFDSHGYMAKNIIINGYILGIDGAWVENDPNVNATFPKNKINIKDYKITVFYVKETGEICKCVDGVKTYSVLDASANQEELKKVYGIIVMGKDVEIQYGYKNFKVVNGKVIYKK</sequence>
<keyword evidence="1" id="KW-0677">Repeat</keyword>
<feature type="repeat" description="Cell wall-binding" evidence="2">
    <location>
        <begin position="47"/>
        <end position="66"/>
    </location>
</feature>
<evidence type="ECO:0000256" key="2">
    <source>
        <dbReference type="PROSITE-ProRule" id="PRU00591"/>
    </source>
</evidence>
<keyword evidence="5" id="KW-1185">Reference proteome</keyword>
<dbReference type="InterPro" id="IPR018337">
    <property type="entry name" value="Cell_wall/Cho-bd_repeat"/>
</dbReference>
<reference evidence="4 5" key="1">
    <citation type="submission" date="2016-10" db="EMBL/GenBank/DDBJ databases">
        <authorList>
            <person name="de Groot N.N."/>
        </authorList>
    </citation>
    <scope>NUCLEOTIDE SEQUENCE [LARGE SCALE GENOMIC DNA]</scope>
    <source>
        <strain evidence="4 5">DSM 12992</strain>
    </source>
</reference>
<evidence type="ECO:0000256" key="1">
    <source>
        <dbReference type="ARBA" id="ARBA00022737"/>
    </source>
</evidence>
<accession>A0A1I1GSF5</accession>
<evidence type="ECO:0000313" key="4">
    <source>
        <dbReference type="EMBL" id="SFC14584.1"/>
    </source>
</evidence>
<feature type="chain" id="PRO_5038486160" evidence="3">
    <location>
        <begin position="22"/>
        <end position="172"/>
    </location>
</feature>
<name>A0A1I1GSF5_9CLOT</name>
<dbReference type="Proteomes" id="UP000199263">
    <property type="component" value="Unassembled WGS sequence"/>
</dbReference>
<organism evidence="4 5">
    <name type="scientific">Clostridium uliginosum</name>
    <dbReference type="NCBI Taxonomy" id="119641"/>
    <lineage>
        <taxon>Bacteria</taxon>
        <taxon>Bacillati</taxon>
        <taxon>Bacillota</taxon>
        <taxon>Clostridia</taxon>
        <taxon>Eubacteriales</taxon>
        <taxon>Clostridiaceae</taxon>
        <taxon>Clostridium</taxon>
    </lineage>
</organism>
<protein>
    <submittedName>
        <fullName evidence="4">Putative cell wall binding repeat-containing protein</fullName>
    </submittedName>
</protein>
<dbReference type="AlphaFoldDB" id="A0A1I1GSF5"/>
<dbReference type="PROSITE" id="PS51170">
    <property type="entry name" value="CW"/>
    <property type="match status" value="1"/>
</dbReference>
<dbReference type="STRING" id="119641.SAMN05421842_10148"/>